<accession>A0A103A011</accession>
<dbReference type="AlphaFoldDB" id="A0A103A011"/>
<evidence type="ECO:0000313" key="2">
    <source>
        <dbReference type="EMBL" id="KVG61606.1"/>
    </source>
</evidence>
<keyword evidence="1" id="KW-0732">Signal</keyword>
<feature type="chain" id="PRO_5007113636" evidence="1">
    <location>
        <begin position="23"/>
        <end position="159"/>
    </location>
</feature>
<evidence type="ECO:0000313" key="5">
    <source>
        <dbReference type="Proteomes" id="UP000064029"/>
    </source>
</evidence>
<dbReference type="Proteomes" id="UP000064029">
    <property type="component" value="Unassembled WGS sequence"/>
</dbReference>
<sequence>MNLQRPLLAFTLVLLCSEWGFAAALTKAKILPPSVEAKWIANVKHHRTKDGRTVEDVLAYVEKMRPRKFKAGKFDVAYNGATGTADTVAIGYWIGLKRSPDDAFVDLSYHMSPTGQVMAVPPEEVFTTALENGRDTFLRAVDDAYRMDCLSDPDRSPTC</sequence>
<name>A0A103A011_9BURK</name>
<dbReference type="EMBL" id="LOXM01000185">
    <property type="protein sequence ID" value="KVG61606.1"/>
    <property type="molecule type" value="Genomic_DNA"/>
</dbReference>
<gene>
    <name evidence="2" type="ORF">WJ33_30970</name>
    <name evidence="3" type="ORF">WJ68_05580</name>
</gene>
<protein>
    <submittedName>
        <fullName evidence="2">Uncharacterized protein</fullName>
    </submittedName>
</protein>
<comment type="caution">
    <text evidence="2">The sequence shown here is derived from an EMBL/GenBank/DDBJ whole genome shotgun (WGS) entry which is preliminary data.</text>
</comment>
<reference evidence="4 5" key="1">
    <citation type="submission" date="2015-11" db="EMBL/GenBank/DDBJ databases">
        <title>Expanding the genomic diversity of Burkholderia species for the development of highly accurate diagnostics.</title>
        <authorList>
            <person name="Sahl J."/>
            <person name="Keim P."/>
            <person name="Wagner D."/>
        </authorList>
    </citation>
    <scope>NUCLEOTIDE SEQUENCE [LARGE SCALE GENOMIC DNA]</scope>
    <source>
        <strain evidence="3 4">MSMB1585WGS</strain>
        <strain evidence="2 5">MSMB2036</strain>
    </source>
</reference>
<evidence type="ECO:0000313" key="3">
    <source>
        <dbReference type="EMBL" id="KVN88971.1"/>
    </source>
</evidence>
<dbReference type="Proteomes" id="UP000057910">
    <property type="component" value="Unassembled WGS sequence"/>
</dbReference>
<evidence type="ECO:0000313" key="4">
    <source>
        <dbReference type="Proteomes" id="UP000057910"/>
    </source>
</evidence>
<proteinExistence type="predicted"/>
<dbReference type="EMBL" id="LPAD01000034">
    <property type="protein sequence ID" value="KVN88971.1"/>
    <property type="molecule type" value="Genomic_DNA"/>
</dbReference>
<feature type="signal peptide" evidence="1">
    <location>
        <begin position="1"/>
        <end position="22"/>
    </location>
</feature>
<organism evidence="2 5">
    <name type="scientific">Burkholderia ubonensis</name>
    <dbReference type="NCBI Taxonomy" id="101571"/>
    <lineage>
        <taxon>Bacteria</taxon>
        <taxon>Pseudomonadati</taxon>
        <taxon>Pseudomonadota</taxon>
        <taxon>Betaproteobacteria</taxon>
        <taxon>Burkholderiales</taxon>
        <taxon>Burkholderiaceae</taxon>
        <taxon>Burkholderia</taxon>
        <taxon>Burkholderia cepacia complex</taxon>
    </lineage>
</organism>
<evidence type="ECO:0000256" key="1">
    <source>
        <dbReference type="SAM" id="SignalP"/>
    </source>
</evidence>